<dbReference type="GO" id="GO:0051920">
    <property type="term" value="F:peroxiredoxin activity"/>
    <property type="evidence" value="ECO:0007669"/>
    <property type="project" value="InterPro"/>
</dbReference>
<sequence>MTNVPHPDEFRHNRAEGNDALRTTGSVVESFFALDGAAYAPGALPKGIKELMGLVISVTKDCEECVYYHLEQCEQEGVGREQVLEALHIAMVGAGSVTVPLLRRAIIFMDRLPGLAKPT</sequence>
<dbReference type="InterPro" id="IPR003779">
    <property type="entry name" value="CMD-like"/>
</dbReference>
<dbReference type="PANTHER" id="PTHR33930:SF2">
    <property type="entry name" value="BLR3452 PROTEIN"/>
    <property type="match status" value="1"/>
</dbReference>
<comment type="caution">
    <text evidence="2">The sequence shown here is derived from an EMBL/GenBank/DDBJ whole genome shotgun (WGS) entry which is preliminary data.</text>
</comment>
<gene>
    <name evidence="2" type="ORF">GCM10012278_65710</name>
</gene>
<dbReference type="EMBL" id="BMNK01000014">
    <property type="protein sequence ID" value="GGP13539.1"/>
    <property type="molecule type" value="Genomic_DNA"/>
</dbReference>
<accession>A0A918E9J7</accession>
<keyword evidence="3" id="KW-1185">Reference proteome</keyword>
<evidence type="ECO:0000259" key="1">
    <source>
        <dbReference type="Pfam" id="PF02627"/>
    </source>
</evidence>
<reference evidence="2" key="2">
    <citation type="submission" date="2020-09" db="EMBL/GenBank/DDBJ databases">
        <authorList>
            <person name="Sun Q."/>
            <person name="Zhou Y."/>
        </authorList>
    </citation>
    <scope>NUCLEOTIDE SEQUENCE</scope>
    <source>
        <strain evidence="2">CGMCC 4.7430</strain>
    </source>
</reference>
<dbReference type="RefSeq" id="WP_189142627.1">
    <property type="nucleotide sequence ID" value="NZ_BMNK01000014.1"/>
</dbReference>
<dbReference type="Pfam" id="PF02627">
    <property type="entry name" value="CMD"/>
    <property type="match status" value="1"/>
</dbReference>
<dbReference type="SUPFAM" id="SSF69118">
    <property type="entry name" value="AhpD-like"/>
    <property type="match status" value="1"/>
</dbReference>
<dbReference type="PANTHER" id="PTHR33930">
    <property type="entry name" value="ALKYL HYDROPEROXIDE REDUCTASE AHPD"/>
    <property type="match status" value="1"/>
</dbReference>
<dbReference type="Gene3D" id="1.20.1290.10">
    <property type="entry name" value="AhpD-like"/>
    <property type="match status" value="1"/>
</dbReference>
<dbReference type="NCBIfam" id="TIGR00778">
    <property type="entry name" value="ahpD_dom"/>
    <property type="match status" value="1"/>
</dbReference>
<feature type="domain" description="Carboxymuconolactone decarboxylase-like" evidence="1">
    <location>
        <begin position="29"/>
        <end position="96"/>
    </location>
</feature>
<name>A0A918E9J7_9ACTN</name>
<organism evidence="2 3">
    <name type="scientific">Nonomuraea glycinis</name>
    <dbReference type="NCBI Taxonomy" id="2047744"/>
    <lineage>
        <taxon>Bacteria</taxon>
        <taxon>Bacillati</taxon>
        <taxon>Actinomycetota</taxon>
        <taxon>Actinomycetes</taxon>
        <taxon>Streptosporangiales</taxon>
        <taxon>Streptosporangiaceae</taxon>
        <taxon>Nonomuraea</taxon>
    </lineage>
</organism>
<dbReference type="Proteomes" id="UP000660745">
    <property type="component" value="Unassembled WGS sequence"/>
</dbReference>
<dbReference type="InterPro" id="IPR004675">
    <property type="entry name" value="AhpD_core"/>
</dbReference>
<dbReference type="InterPro" id="IPR029032">
    <property type="entry name" value="AhpD-like"/>
</dbReference>
<proteinExistence type="predicted"/>
<protein>
    <submittedName>
        <fullName evidence="2">Alkyl hydroperoxide reductase AhpD</fullName>
    </submittedName>
</protein>
<evidence type="ECO:0000313" key="3">
    <source>
        <dbReference type="Proteomes" id="UP000660745"/>
    </source>
</evidence>
<evidence type="ECO:0000313" key="2">
    <source>
        <dbReference type="EMBL" id="GGP13539.1"/>
    </source>
</evidence>
<dbReference type="AlphaFoldDB" id="A0A918E9J7"/>
<reference evidence="2" key="1">
    <citation type="journal article" date="2014" name="Int. J. Syst. Evol. Microbiol.">
        <title>Complete genome sequence of Corynebacterium casei LMG S-19264T (=DSM 44701T), isolated from a smear-ripened cheese.</title>
        <authorList>
            <consortium name="US DOE Joint Genome Institute (JGI-PGF)"/>
            <person name="Walter F."/>
            <person name="Albersmeier A."/>
            <person name="Kalinowski J."/>
            <person name="Ruckert C."/>
        </authorList>
    </citation>
    <scope>NUCLEOTIDE SEQUENCE</scope>
    <source>
        <strain evidence="2">CGMCC 4.7430</strain>
    </source>
</reference>